<evidence type="ECO:0000256" key="4">
    <source>
        <dbReference type="ARBA" id="ARBA00022833"/>
    </source>
</evidence>
<dbReference type="Pfam" id="PF05193">
    <property type="entry name" value="Peptidase_M16_C"/>
    <property type="match status" value="2"/>
</dbReference>
<dbReference type="PANTHER" id="PTHR43690">
    <property type="entry name" value="NARDILYSIN"/>
    <property type="match status" value="1"/>
</dbReference>
<dbReference type="AlphaFoldDB" id="A0A1E5D2N4"/>
<sequence length="917" mass="103749">MKLHILTFIFCTLLVGCSTSSTMTPIKEDPYWVSDSLENGLRYHIYPDKGKPVSVRLIIHAGSFQETSQQTGFAHFTEHMAFNGSAHFSKNDVIHLFEQAGASFGPDINAYTNYQDTVYKLDLPDNSRLNDALVWFRDIGDGINFNSEEIQKEKGVLLGEFRYSRLADKSIASTFYDHLILGSRYQQHDPIGNPASISDTQVQDLHAFYKTWYQPQIAEVIITGDVTLDQATTLVKKHFATWEKGTTPPPVKVNQFSYNDTDFIDYVASTESPSISIVINRGSRVIHTREDQMKQWLDEMSQQIIQQRMTNVFIDSALPAQWLFSTSYLLEYQNYSITNVSFPSQYREKVQPLFFSTLASIRDYGVTDAELNTVLKTYQDKLEYIKPNWENMDAVEHANGKTNAIVIDQVVQSQLDMKSTLKQFLSSVDLKLINHHIEELLSSDYQLAIGLDKSEDKPSINATFPAIKSAYQKTGTKPLVKNVDAAFVLPEKKGVIISQEINHHGLTHFILSNGVNVWYQRDLDAGDDVNLSIASLGGKSSLKPELFAATELMIPVASRSGLGQFSGAQLNSHLTEKNIEIVPYVTQTRQGVDITTKKENLAESLAALYNLISDLKLDQKQLDAVKQEFTQNRNAYLNSPAGKFAQSINGNSYLPTSSHIMLTSESITAVNQEQLQEAHKQLFKQNRNYQMVITASLRPSEIKPLLRQYVASIDLEKASEVDFNVAYQPQYQPRIEMDINNEKGSQYLLRVISTEPEVRSTKTIFMDDMLQRIITMRLTAYVREELSLDYAPFVMTLMEDSEPNSDWLIGAQVAPHNEAMIEKAIDKVVSDIQLGVSNQEVEIAAKQLMKDMTSELNNQKLYTWSMTRYLVHNYGFDEFLDLEGTAKGISKEDLSNRAKMAFGSSTWQSKNILRPKS</sequence>
<dbReference type="InterPro" id="IPR007863">
    <property type="entry name" value="Peptidase_M16_C"/>
</dbReference>
<dbReference type="Proteomes" id="UP000094165">
    <property type="component" value="Unassembled WGS sequence"/>
</dbReference>
<evidence type="ECO:0000256" key="5">
    <source>
        <dbReference type="ARBA" id="ARBA00023049"/>
    </source>
</evidence>
<dbReference type="GO" id="GO:0008237">
    <property type="term" value="F:metallopeptidase activity"/>
    <property type="evidence" value="ECO:0007669"/>
    <property type="project" value="UniProtKB-KW"/>
</dbReference>
<dbReference type="PROSITE" id="PS51257">
    <property type="entry name" value="PROKAR_LIPOPROTEIN"/>
    <property type="match status" value="1"/>
</dbReference>
<dbReference type="PANTHER" id="PTHR43690:SF17">
    <property type="entry name" value="PROTEIN YHJJ"/>
    <property type="match status" value="1"/>
</dbReference>
<gene>
    <name evidence="8" type="ORF">A130_03880</name>
</gene>
<dbReference type="InterPro" id="IPR050626">
    <property type="entry name" value="Peptidase_M16"/>
</dbReference>
<keyword evidence="3" id="KW-0378">Hydrolase</keyword>
<feature type="domain" description="Peptidase M16 N-terminal" evidence="6">
    <location>
        <begin position="50"/>
        <end position="161"/>
    </location>
</feature>
<evidence type="ECO:0000256" key="3">
    <source>
        <dbReference type="ARBA" id="ARBA00022801"/>
    </source>
</evidence>
<dbReference type="Gene3D" id="3.30.830.10">
    <property type="entry name" value="Metalloenzyme, LuxS/M16 peptidase-like"/>
    <property type="match status" value="4"/>
</dbReference>
<accession>A0A1E5D2N4</accession>
<dbReference type="InterPro" id="IPR011249">
    <property type="entry name" value="Metalloenz_LuxS/M16"/>
</dbReference>
<dbReference type="InterPro" id="IPR011765">
    <property type="entry name" value="Pept_M16_N"/>
</dbReference>
<dbReference type="RefSeq" id="WP_029203350.1">
    <property type="nucleotide sequence ID" value="NZ_AJYW02000071.1"/>
</dbReference>
<evidence type="ECO:0000256" key="1">
    <source>
        <dbReference type="ARBA" id="ARBA00007261"/>
    </source>
</evidence>
<evidence type="ECO:0000313" key="9">
    <source>
        <dbReference type="Proteomes" id="UP000094165"/>
    </source>
</evidence>
<evidence type="ECO:0000256" key="2">
    <source>
        <dbReference type="ARBA" id="ARBA00022670"/>
    </source>
</evidence>
<reference evidence="8 9" key="1">
    <citation type="journal article" date="2012" name="Science">
        <title>Ecological populations of bacteria act as socially cohesive units of antibiotic production and resistance.</title>
        <authorList>
            <person name="Cordero O.X."/>
            <person name="Wildschutte H."/>
            <person name="Kirkup B."/>
            <person name="Proehl S."/>
            <person name="Ngo L."/>
            <person name="Hussain F."/>
            <person name="Le Roux F."/>
            <person name="Mincer T."/>
            <person name="Polz M.F."/>
        </authorList>
    </citation>
    <scope>NUCLEOTIDE SEQUENCE [LARGE SCALE GENOMIC DNA]</scope>
    <source>
        <strain evidence="8 9">FF-238</strain>
    </source>
</reference>
<dbReference type="GO" id="GO:0046872">
    <property type="term" value="F:metal ion binding"/>
    <property type="evidence" value="ECO:0007669"/>
    <property type="project" value="InterPro"/>
</dbReference>
<organism evidence="8 9">
    <name type="scientific">Vibrio genomosp. F6 str. FF-238</name>
    <dbReference type="NCBI Taxonomy" id="1191298"/>
    <lineage>
        <taxon>Bacteria</taxon>
        <taxon>Pseudomonadati</taxon>
        <taxon>Pseudomonadota</taxon>
        <taxon>Gammaproteobacteria</taxon>
        <taxon>Vibrionales</taxon>
        <taxon>Vibrionaceae</taxon>
        <taxon>Vibrio</taxon>
    </lineage>
</organism>
<protein>
    <submittedName>
        <fullName evidence="8">Peptidase M16</fullName>
    </submittedName>
</protein>
<keyword evidence="9" id="KW-1185">Reference proteome</keyword>
<keyword evidence="2" id="KW-0645">Protease</keyword>
<dbReference type="GO" id="GO:0006508">
    <property type="term" value="P:proteolysis"/>
    <property type="evidence" value="ECO:0007669"/>
    <property type="project" value="UniProtKB-KW"/>
</dbReference>
<evidence type="ECO:0000259" key="6">
    <source>
        <dbReference type="Pfam" id="PF00675"/>
    </source>
</evidence>
<keyword evidence="5" id="KW-0482">Metalloprotease</keyword>
<evidence type="ECO:0000259" key="7">
    <source>
        <dbReference type="Pfam" id="PF05193"/>
    </source>
</evidence>
<dbReference type="Pfam" id="PF00675">
    <property type="entry name" value="Peptidase_M16"/>
    <property type="match status" value="1"/>
</dbReference>
<feature type="domain" description="Peptidase M16 C-terminal" evidence="7">
    <location>
        <begin position="670"/>
        <end position="848"/>
    </location>
</feature>
<feature type="domain" description="Peptidase M16 C-terminal" evidence="7">
    <location>
        <begin position="202"/>
        <end position="376"/>
    </location>
</feature>
<evidence type="ECO:0000313" key="8">
    <source>
        <dbReference type="EMBL" id="OEE77782.1"/>
    </source>
</evidence>
<comment type="similarity">
    <text evidence="1">Belongs to the peptidase M16 family.</text>
</comment>
<dbReference type="EMBL" id="AJYW02000071">
    <property type="protein sequence ID" value="OEE77782.1"/>
    <property type="molecule type" value="Genomic_DNA"/>
</dbReference>
<comment type="caution">
    <text evidence="8">The sequence shown here is derived from an EMBL/GenBank/DDBJ whole genome shotgun (WGS) entry which is preliminary data.</text>
</comment>
<keyword evidence="4" id="KW-0862">Zinc</keyword>
<dbReference type="SUPFAM" id="SSF63411">
    <property type="entry name" value="LuxS/MPP-like metallohydrolase"/>
    <property type="match status" value="3"/>
</dbReference>
<proteinExistence type="inferred from homology"/>
<name>A0A1E5D2N4_9VIBR</name>